<dbReference type="AlphaFoldDB" id="A0A3E1B8F9"/>
<sequence length="82" mass="9148">MEIVWDEPKRIANIEKHGLDFADLTFEFFLSSVVVPAKDGRSKAIGRLADGTIVAIFVNLGSEALSIISMRPARKDERSMIR</sequence>
<name>A0A3E1B8F9_RHILT</name>
<dbReference type="Pfam" id="PF04365">
    <property type="entry name" value="BrnT_toxin"/>
    <property type="match status" value="1"/>
</dbReference>
<evidence type="ECO:0008006" key="3">
    <source>
        <dbReference type="Google" id="ProtNLM"/>
    </source>
</evidence>
<dbReference type="InterPro" id="IPR007460">
    <property type="entry name" value="BrnT_toxin"/>
</dbReference>
<proteinExistence type="predicted"/>
<evidence type="ECO:0000313" key="1">
    <source>
        <dbReference type="EMBL" id="RFB88007.1"/>
    </source>
</evidence>
<comment type="caution">
    <text evidence="1">The sequence shown here is derived from an EMBL/GenBank/DDBJ whole genome shotgun (WGS) entry which is preliminary data.</text>
</comment>
<accession>A0A3E1B8F9</accession>
<dbReference type="InterPro" id="IPR038573">
    <property type="entry name" value="BrnT_sf"/>
</dbReference>
<evidence type="ECO:0000313" key="2">
    <source>
        <dbReference type="Proteomes" id="UP000256748"/>
    </source>
</evidence>
<organism evidence="1 2">
    <name type="scientific">Rhizobium leguminosarum bv. trifolii</name>
    <dbReference type="NCBI Taxonomy" id="386"/>
    <lineage>
        <taxon>Bacteria</taxon>
        <taxon>Pseudomonadati</taxon>
        <taxon>Pseudomonadota</taxon>
        <taxon>Alphaproteobacteria</taxon>
        <taxon>Hyphomicrobiales</taxon>
        <taxon>Rhizobiaceae</taxon>
        <taxon>Rhizobium/Agrobacterium group</taxon>
        <taxon>Rhizobium</taxon>
    </lineage>
</organism>
<protein>
    <recommendedName>
        <fullName evidence="3">BrnT family toxin</fullName>
    </recommendedName>
</protein>
<dbReference type="Proteomes" id="UP000256748">
    <property type="component" value="Unassembled WGS sequence"/>
</dbReference>
<dbReference type="EMBL" id="NAOO01000027">
    <property type="protein sequence ID" value="RFB88007.1"/>
    <property type="molecule type" value="Genomic_DNA"/>
</dbReference>
<reference evidence="1 2" key="1">
    <citation type="submission" date="2017-03" db="EMBL/GenBank/DDBJ databases">
        <title>Genome analysis of Rhizobial strains effectives or ineffectives for nitrogen fixation isolated from bean seeds.</title>
        <authorList>
            <person name="Peralta H."/>
            <person name="Aguilar-Vera A."/>
            <person name="Mora Y."/>
            <person name="Vargas-Lagunas C."/>
            <person name="Girard L."/>
            <person name="Mora J."/>
        </authorList>
    </citation>
    <scope>NUCLEOTIDE SEQUENCE [LARGE SCALE GENOMIC DNA]</scope>
    <source>
        <strain evidence="1 2">CCGM5</strain>
    </source>
</reference>
<dbReference type="RefSeq" id="WP_064840925.1">
    <property type="nucleotide sequence ID" value="NZ_KZ859523.1"/>
</dbReference>
<gene>
    <name evidence="1" type="ORF">B5K10_20965</name>
</gene>
<dbReference type="Gene3D" id="3.10.450.530">
    <property type="entry name" value="Ribonuclease toxin, BrnT, of type II toxin-antitoxin system"/>
    <property type="match status" value="1"/>
</dbReference>